<protein>
    <submittedName>
        <fullName evidence="1">Uncharacterized protein</fullName>
    </submittedName>
</protein>
<dbReference type="Proteomes" id="UP001568698">
    <property type="component" value="Unassembled WGS sequence"/>
</dbReference>
<comment type="caution">
    <text evidence="1">The sequence shown here is derived from an EMBL/GenBank/DDBJ whole genome shotgun (WGS) entry which is preliminary data.</text>
</comment>
<evidence type="ECO:0000313" key="1">
    <source>
        <dbReference type="EMBL" id="MEZ7195122.1"/>
    </source>
</evidence>
<sequence length="262" mass="28750">MGRGNLILGLAAGYHYGDVRPFLASLDRAAYAGDLVFFVSETTRDLDRMRAHGAELLPMDRAPGLEDVPCNGLRYFLYLKYLRTSGKTYERILISDVRDVVFQRDPFAFPWPEGVCCALEDPSASVGSCPFNARWVREHLGEAALAAIADRPVSCSGTTVADHASMLAYLERMTGLLLPPSTGECMAGYDQGVHNHLVHTGGLAGLTLFDNAGPILTLAQTRGEPALDVRGEVLNRAGRVAHLVHQYDRKPSLFKMIRERFA</sequence>
<reference evidence="1 2" key="1">
    <citation type="submission" date="2024-08" db="EMBL/GenBank/DDBJ databases">
        <title>Sulfate-reducing bacteria isolated from formation water of the oil field in Kazakhstan and description of Pseudodesulfovibrio sp.</title>
        <authorList>
            <person name="Bidzhieva S.K."/>
            <person name="Tourova T.P."/>
            <person name="Grouzdev D.S."/>
            <person name="Beletsky A.V."/>
            <person name="Sokolova D.S."/>
            <person name="Samigullina S.R."/>
            <person name="Poltaraus A.B."/>
            <person name="Avtukh A.N."/>
            <person name="Tereshina V.M."/>
            <person name="Zhaparov N.S."/>
            <person name="Mardanov A.V."/>
            <person name="Nazina T.N."/>
        </authorList>
    </citation>
    <scope>NUCLEOTIDE SEQUENCE [LARGE SCALE GENOMIC DNA]</scope>
    <source>
        <strain evidence="1 2">9FUS</strain>
    </source>
</reference>
<dbReference type="EMBL" id="JBGLYH010000001">
    <property type="protein sequence ID" value="MEZ7195122.1"/>
    <property type="molecule type" value="Genomic_DNA"/>
</dbReference>
<keyword evidence="2" id="KW-1185">Reference proteome</keyword>
<dbReference type="RefSeq" id="WP_371384677.1">
    <property type="nucleotide sequence ID" value="NZ_JBGLYH010000001.1"/>
</dbReference>
<organism evidence="1 2">
    <name type="scientific">Pseudodesulfovibrio karagichevae</name>
    <dbReference type="NCBI Taxonomy" id="3239305"/>
    <lineage>
        <taxon>Bacteria</taxon>
        <taxon>Pseudomonadati</taxon>
        <taxon>Thermodesulfobacteriota</taxon>
        <taxon>Desulfovibrionia</taxon>
        <taxon>Desulfovibrionales</taxon>
        <taxon>Desulfovibrionaceae</taxon>
    </lineage>
</organism>
<name>A0ABV4JWM0_9BACT</name>
<evidence type="ECO:0000313" key="2">
    <source>
        <dbReference type="Proteomes" id="UP001568698"/>
    </source>
</evidence>
<gene>
    <name evidence="1" type="ORF">AB6M95_00040</name>
</gene>
<proteinExistence type="predicted"/>
<accession>A0ABV4JWM0</accession>